<name>X1A176_9ZZZZ</name>
<dbReference type="Gene3D" id="1.25.40.10">
    <property type="entry name" value="Tetratricopeptide repeat domain"/>
    <property type="match status" value="1"/>
</dbReference>
<dbReference type="AlphaFoldDB" id="X1A176"/>
<dbReference type="EMBL" id="BART01005787">
    <property type="protein sequence ID" value="GAG54046.1"/>
    <property type="molecule type" value="Genomic_DNA"/>
</dbReference>
<dbReference type="Pfam" id="PF13174">
    <property type="entry name" value="TPR_6"/>
    <property type="match status" value="1"/>
</dbReference>
<dbReference type="SUPFAM" id="SSF48452">
    <property type="entry name" value="TPR-like"/>
    <property type="match status" value="1"/>
</dbReference>
<dbReference type="InterPro" id="IPR019734">
    <property type="entry name" value="TPR_rpt"/>
</dbReference>
<protein>
    <recommendedName>
        <fullName evidence="2">Outer membrane lipoprotein BamD-like domain-containing protein</fullName>
    </recommendedName>
</protein>
<sequence length="84" mass="9511">MKNTKKILFTFLVSAFSLLLISIDVSSQQTAGELFEKALYMEEAKGDLQTAIDLYQKILKRFPENREVAAKAQLHIGICYEKLG</sequence>
<dbReference type="InterPro" id="IPR011990">
    <property type="entry name" value="TPR-like_helical_dom_sf"/>
</dbReference>
<gene>
    <name evidence="1" type="ORF">S01H4_13114</name>
</gene>
<organism evidence="1">
    <name type="scientific">marine sediment metagenome</name>
    <dbReference type="NCBI Taxonomy" id="412755"/>
    <lineage>
        <taxon>unclassified sequences</taxon>
        <taxon>metagenomes</taxon>
        <taxon>ecological metagenomes</taxon>
    </lineage>
</organism>
<proteinExistence type="predicted"/>
<evidence type="ECO:0000313" key="1">
    <source>
        <dbReference type="EMBL" id="GAG54046.1"/>
    </source>
</evidence>
<accession>X1A176</accession>
<reference evidence="1" key="1">
    <citation type="journal article" date="2014" name="Front. Microbiol.">
        <title>High frequency of phylogenetically diverse reductive dehalogenase-homologous genes in deep subseafloor sedimentary metagenomes.</title>
        <authorList>
            <person name="Kawai M."/>
            <person name="Futagami T."/>
            <person name="Toyoda A."/>
            <person name="Takaki Y."/>
            <person name="Nishi S."/>
            <person name="Hori S."/>
            <person name="Arai W."/>
            <person name="Tsubouchi T."/>
            <person name="Morono Y."/>
            <person name="Uchiyama I."/>
            <person name="Ito T."/>
            <person name="Fujiyama A."/>
            <person name="Inagaki F."/>
            <person name="Takami H."/>
        </authorList>
    </citation>
    <scope>NUCLEOTIDE SEQUENCE</scope>
    <source>
        <strain evidence="1">Expedition CK06-06</strain>
    </source>
</reference>
<comment type="caution">
    <text evidence="1">The sequence shown here is derived from an EMBL/GenBank/DDBJ whole genome shotgun (WGS) entry which is preliminary data.</text>
</comment>
<feature type="non-terminal residue" evidence="1">
    <location>
        <position position="84"/>
    </location>
</feature>
<evidence type="ECO:0008006" key="2">
    <source>
        <dbReference type="Google" id="ProtNLM"/>
    </source>
</evidence>